<dbReference type="RefSeq" id="WP_212528885.1">
    <property type="nucleotide sequence ID" value="NZ_JAGSOG010000056.1"/>
</dbReference>
<dbReference type="Proteomes" id="UP000675781">
    <property type="component" value="Unassembled WGS sequence"/>
</dbReference>
<evidence type="ECO:0000256" key="1">
    <source>
        <dbReference type="SAM" id="SignalP"/>
    </source>
</evidence>
<keyword evidence="1" id="KW-0732">Signal</keyword>
<feature type="chain" id="PRO_5038119867" evidence="1">
    <location>
        <begin position="21"/>
        <end position="54"/>
    </location>
</feature>
<comment type="caution">
    <text evidence="2">The sequence shown here is derived from an EMBL/GenBank/DDBJ whole genome shotgun (WGS) entry which is preliminary data.</text>
</comment>
<sequence length="54" mass="5224">MAVAGSVGLALMPAVAQASATPNPNLGVVLTETSSGALGVSVVATVMGLNRLCR</sequence>
<gene>
    <name evidence="2" type="ORF">KDL01_13945</name>
</gene>
<protein>
    <submittedName>
        <fullName evidence="2">Uncharacterized protein</fullName>
    </submittedName>
</protein>
<keyword evidence="3" id="KW-1185">Reference proteome</keyword>
<organism evidence="2 3">
    <name type="scientific">Actinospica durhamensis</name>
    <dbReference type="NCBI Taxonomy" id="1508375"/>
    <lineage>
        <taxon>Bacteria</taxon>
        <taxon>Bacillati</taxon>
        <taxon>Actinomycetota</taxon>
        <taxon>Actinomycetes</taxon>
        <taxon>Catenulisporales</taxon>
        <taxon>Actinospicaceae</taxon>
        <taxon>Actinospica</taxon>
    </lineage>
</organism>
<evidence type="ECO:0000313" key="3">
    <source>
        <dbReference type="Proteomes" id="UP000675781"/>
    </source>
</evidence>
<accession>A0A941IQM1</accession>
<dbReference type="EMBL" id="JAGSOG010000056">
    <property type="protein sequence ID" value="MBR7834372.1"/>
    <property type="molecule type" value="Genomic_DNA"/>
</dbReference>
<dbReference type="AlphaFoldDB" id="A0A941IQM1"/>
<name>A0A941IQM1_9ACTN</name>
<evidence type="ECO:0000313" key="2">
    <source>
        <dbReference type="EMBL" id="MBR7834372.1"/>
    </source>
</evidence>
<reference evidence="2" key="1">
    <citation type="submission" date="2021-04" db="EMBL/GenBank/DDBJ databases">
        <title>Genome based classification of Actinospica acidithermotolerans sp. nov., an actinobacterium isolated from an Indonesian hot spring.</title>
        <authorList>
            <person name="Kusuma A.B."/>
            <person name="Putra K.E."/>
            <person name="Nafisah S."/>
            <person name="Loh J."/>
            <person name="Nouioui I."/>
            <person name="Goodfellow M."/>
        </authorList>
    </citation>
    <scope>NUCLEOTIDE SEQUENCE</scope>
    <source>
        <strain evidence="2">CSCA 57</strain>
    </source>
</reference>
<proteinExistence type="predicted"/>
<feature type="signal peptide" evidence="1">
    <location>
        <begin position="1"/>
        <end position="20"/>
    </location>
</feature>